<organism evidence="3 4">
    <name type="scientific">Saccharopolyspora rosea</name>
    <dbReference type="NCBI Taxonomy" id="524884"/>
    <lineage>
        <taxon>Bacteria</taxon>
        <taxon>Bacillati</taxon>
        <taxon>Actinomycetota</taxon>
        <taxon>Actinomycetes</taxon>
        <taxon>Pseudonocardiales</taxon>
        <taxon>Pseudonocardiaceae</taxon>
        <taxon>Saccharopolyspora</taxon>
    </lineage>
</organism>
<evidence type="ECO:0000313" key="4">
    <source>
        <dbReference type="Proteomes" id="UP001597018"/>
    </source>
</evidence>
<protein>
    <submittedName>
        <fullName evidence="3">ROK family protein</fullName>
    </submittedName>
</protein>
<dbReference type="InterPro" id="IPR043129">
    <property type="entry name" value="ATPase_NBD"/>
</dbReference>
<feature type="region of interest" description="Disordered" evidence="2">
    <location>
        <begin position="1"/>
        <end position="24"/>
    </location>
</feature>
<dbReference type="PANTHER" id="PTHR18964:SF149">
    <property type="entry name" value="BIFUNCTIONAL UDP-N-ACETYLGLUCOSAMINE 2-EPIMERASE_N-ACETYLMANNOSAMINE KINASE"/>
    <property type="match status" value="1"/>
</dbReference>
<dbReference type="InterPro" id="IPR036390">
    <property type="entry name" value="WH_DNA-bd_sf"/>
</dbReference>
<evidence type="ECO:0000256" key="1">
    <source>
        <dbReference type="ARBA" id="ARBA00006479"/>
    </source>
</evidence>
<dbReference type="PROSITE" id="PS01125">
    <property type="entry name" value="ROK"/>
    <property type="match status" value="1"/>
</dbReference>
<accession>A0ABW3FR23</accession>
<gene>
    <name evidence="3" type="ORF">ACFQ16_09970</name>
</gene>
<dbReference type="Gene3D" id="1.10.10.10">
    <property type="entry name" value="Winged helix-like DNA-binding domain superfamily/Winged helix DNA-binding domain"/>
    <property type="match status" value="1"/>
</dbReference>
<dbReference type="SUPFAM" id="SSF46785">
    <property type="entry name" value="Winged helix' DNA-binding domain"/>
    <property type="match status" value="1"/>
</dbReference>
<dbReference type="PANTHER" id="PTHR18964">
    <property type="entry name" value="ROK (REPRESSOR, ORF, KINASE) FAMILY"/>
    <property type="match status" value="1"/>
</dbReference>
<name>A0ABW3FR23_9PSEU</name>
<dbReference type="Proteomes" id="UP001597018">
    <property type="component" value="Unassembled WGS sequence"/>
</dbReference>
<evidence type="ECO:0000313" key="3">
    <source>
        <dbReference type="EMBL" id="MFD0920068.1"/>
    </source>
</evidence>
<sequence length="408" mass="41326">MDIICPPGPESEGGREIAGTTSGDARRAGSVASRAAIIAALRRHGPMTRRRLVAETGLSRATVSGALAALAADGRIRETPHAAGGTRGRPSMLVGINESRADLVGIEIGRAHLAVAVADGADTVIATADRDIPARTSILARTEAALALLAEVAAEQGLDLSTVRGVAAGTPGPKFTGKGRSADLALARFTRDRTEVAAQLTARFGVPVRVENNTRYTALAETAAADDRDVAYLRVDEGVGGGVVVDGSLVSGSWGTAGELGHVCVDPTGPRCACGGRGCVELVASLPALLAATGSADLTALDHRLRAHDPDAAAALRKAAGAAAQALAGVLAVLDVSVVVVGGRVARLPGFLDLLEQLVRDVAPSWCAAELTVRPAHDDHTAGARGALVHARLAADAASNGDRARSMG</sequence>
<dbReference type="Pfam" id="PF00480">
    <property type="entry name" value="ROK"/>
    <property type="match status" value="1"/>
</dbReference>
<comment type="similarity">
    <text evidence="1">Belongs to the ROK (NagC/XylR) family.</text>
</comment>
<evidence type="ECO:0000256" key="2">
    <source>
        <dbReference type="SAM" id="MobiDB-lite"/>
    </source>
</evidence>
<dbReference type="RefSeq" id="WP_345600897.1">
    <property type="nucleotide sequence ID" value="NZ_BAABLT010000020.1"/>
</dbReference>
<proteinExistence type="inferred from homology"/>
<dbReference type="Gene3D" id="3.30.420.40">
    <property type="match status" value="2"/>
</dbReference>
<dbReference type="InterPro" id="IPR036388">
    <property type="entry name" value="WH-like_DNA-bd_sf"/>
</dbReference>
<dbReference type="EMBL" id="JBHTIW010000005">
    <property type="protein sequence ID" value="MFD0920068.1"/>
    <property type="molecule type" value="Genomic_DNA"/>
</dbReference>
<dbReference type="InterPro" id="IPR049874">
    <property type="entry name" value="ROK_cs"/>
</dbReference>
<dbReference type="InterPro" id="IPR000600">
    <property type="entry name" value="ROK"/>
</dbReference>
<reference evidence="4" key="1">
    <citation type="journal article" date="2019" name="Int. J. Syst. Evol. Microbiol.">
        <title>The Global Catalogue of Microorganisms (GCM) 10K type strain sequencing project: providing services to taxonomists for standard genome sequencing and annotation.</title>
        <authorList>
            <consortium name="The Broad Institute Genomics Platform"/>
            <consortium name="The Broad Institute Genome Sequencing Center for Infectious Disease"/>
            <person name="Wu L."/>
            <person name="Ma J."/>
        </authorList>
    </citation>
    <scope>NUCLEOTIDE SEQUENCE [LARGE SCALE GENOMIC DNA]</scope>
    <source>
        <strain evidence="4">CCUG 56401</strain>
    </source>
</reference>
<keyword evidence="4" id="KW-1185">Reference proteome</keyword>
<comment type="caution">
    <text evidence="3">The sequence shown here is derived from an EMBL/GenBank/DDBJ whole genome shotgun (WGS) entry which is preliminary data.</text>
</comment>
<dbReference type="SUPFAM" id="SSF53067">
    <property type="entry name" value="Actin-like ATPase domain"/>
    <property type="match status" value="1"/>
</dbReference>